<sequence>MYFAKGSYKNGNNCKFVHGGFNGDRISKEGGGVFYWGGGSFHYQGGDVDYLDDVDKDKISDSDVLEMMKWNEQGVIHSYIEAVEGVVSKGENDHGVDYEDKSRGRDSESNDDVDYDLVGDEAATGDHEIFSNFMTKDSEF</sequence>
<comment type="caution">
    <text evidence="2">The sequence shown here is derived from an EMBL/GenBank/DDBJ whole genome shotgun (WGS) entry which is preliminary data.</text>
</comment>
<evidence type="ECO:0000256" key="1">
    <source>
        <dbReference type="SAM" id="MobiDB-lite"/>
    </source>
</evidence>
<dbReference type="Proteomes" id="UP000467840">
    <property type="component" value="Chromosome 17"/>
</dbReference>
<accession>A0A6A6M852</accession>
<protein>
    <submittedName>
        <fullName evidence="2">Uncharacterized protein</fullName>
    </submittedName>
</protein>
<feature type="region of interest" description="Disordered" evidence="1">
    <location>
        <begin position="91"/>
        <end position="120"/>
    </location>
</feature>
<name>A0A6A6M852_HEVBR</name>
<dbReference type="AlphaFoldDB" id="A0A6A6M852"/>
<proteinExistence type="predicted"/>
<evidence type="ECO:0000313" key="2">
    <source>
        <dbReference type="EMBL" id="KAF2308695.1"/>
    </source>
</evidence>
<gene>
    <name evidence="2" type="ORF">GH714_013193</name>
</gene>
<organism evidence="2 3">
    <name type="scientific">Hevea brasiliensis</name>
    <name type="common">Para rubber tree</name>
    <name type="synonym">Siphonia brasiliensis</name>
    <dbReference type="NCBI Taxonomy" id="3981"/>
    <lineage>
        <taxon>Eukaryota</taxon>
        <taxon>Viridiplantae</taxon>
        <taxon>Streptophyta</taxon>
        <taxon>Embryophyta</taxon>
        <taxon>Tracheophyta</taxon>
        <taxon>Spermatophyta</taxon>
        <taxon>Magnoliopsida</taxon>
        <taxon>eudicotyledons</taxon>
        <taxon>Gunneridae</taxon>
        <taxon>Pentapetalae</taxon>
        <taxon>rosids</taxon>
        <taxon>fabids</taxon>
        <taxon>Malpighiales</taxon>
        <taxon>Euphorbiaceae</taxon>
        <taxon>Crotonoideae</taxon>
        <taxon>Micrandreae</taxon>
        <taxon>Hevea</taxon>
    </lineage>
</organism>
<feature type="compositionally biased region" description="Acidic residues" evidence="1">
    <location>
        <begin position="109"/>
        <end position="119"/>
    </location>
</feature>
<dbReference type="EMBL" id="JAAGAX010000007">
    <property type="protein sequence ID" value="KAF2308695.1"/>
    <property type="molecule type" value="Genomic_DNA"/>
</dbReference>
<evidence type="ECO:0000313" key="3">
    <source>
        <dbReference type="Proteomes" id="UP000467840"/>
    </source>
</evidence>
<keyword evidence="3" id="KW-1185">Reference proteome</keyword>
<reference evidence="2 3" key="1">
    <citation type="journal article" date="2020" name="Mol. Plant">
        <title>The Chromosome-Based Rubber Tree Genome Provides New Insights into Spurge Genome Evolution and Rubber Biosynthesis.</title>
        <authorList>
            <person name="Liu J."/>
            <person name="Shi C."/>
            <person name="Shi C.C."/>
            <person name="Li W."/>
            <person name="Zhang Q.J."/>
            <person name="Zhang Y."/>
            <person name="Li K."/>
            <person name="Lu H.F."/>
            <person name="Shi C."/>
            <person name="Zhu S.T."/>
            <person name="Xiao Z.Y."/>
            <person name="Nan H."/>
            <person name="Yue Y."/>
            <person name="Zhu X.G."/>
            <person name="Wu Y."/>
            <person name="Hong X.N."/>
            <person name="Fan G.Y."/>
            <person name="Tong Y."/>
            <person name="Zhang D."/>
            <person name="Mao C.L."/>
            <person name="Liu Y.L."/>
            <person name="Hao S.J."/>
            <person name="Liu W.Q."/>
            <person name="Lv M.Q."/>
            <person name="Zhang H.B."/>
            <person name="Liu Y."/>
            <person name="Hu-Tang G.R."/>
            <person name="Wang J.P."/>
            <person name="Wang J.H."/>
            <person name="Sun Y.H."/>
            <person name="Ni S.B."/>
            <person name="Chen W.B."/>
            <person name="Zhang X.C."/>
            <person name="Jiao Y.N."/>
            <person name="Eichler E.E."/>
            <person name="Li G.H."/>
            <person name="Liu X."/>
            <person name="Gao L.Z."/>
        </authorList>
    </citation>
    <scope>NUCLEOTIDE SEQUENCE [LARGE SCALE GENOMIC DNA]</scope>
    <source>
        <strain evidence="3">cv. GT1</strain>
        <tissue evidence="2">Leaf</tissue>
    </source>
</reference>
<feature type="compositionally biased region" description="Basic and acidic residues" evidence="1">
    <location>
        <begin position="91"/>
        <end position="108"/>
    </location>
</feature>